<evidence type="ECO:0000313" key="3">
    <source>
        <dbReference type="Proteomes" id="UP000030121"/>
    </source>
</evidence>
<sequence>MRKITLLVASTILVGSMAFASENPVFSDNNGRNPRHYVDYRNAEPIMFLERGIEFYIFPNGEFDFNTRPSGPRRTEVNTTYGAPGVYATTYYGPANYGVRIEHDNLGRVRRIGNVFINYDSRNRVKRVGSVYMSYNSFALTQVGGLRIFYNRRGQIIDVTGYVNGASHAYAYNPFADAGYGGNYGTGYDYDYGYDSGSGYNEDDYYYYRADGTKAKMSKEEIEAVKKDERSVMEKNKRS</sequence>
<protein>
    <submittedName>
        <fullName evidence="2">Uncharacterized protein</fullName>
    </submittedName>
</protein>
<dbReference type="Proteomes" id="UP000030121">
    <property type="component" value="Unassembled WGS sequence"/>
</dbReference>
<dbReference type="STRING" id="1121899.GCA_000430025_00927"/>
<comment type="caution">
    <text evidence="2">The sequence shown here is derived from an EMBL/GenBank/DDBJ whole genome shotgun (WGS) entry which is preliminary data.</text>
</comment>
<gene>
    <name evidence="2" type="ORF">Q764_00265</name>
</gene>
<proteinExistence type="predicted"/>
<organism evidence="2 3">
    <name type="scientific">Flavobacterium suncheonense GH29-5 = DSM 17707</name>
    <dbReference type="NCBI Taxonomy" id="1121899"/>
    <lineage>
        <taxon>Bacteria</taxon>
        <taxon>Pseudomonadati</taxon>
        <taxon>Bacteroidota</taxon>
        <taxon>Flavobacteriia</taxon>
        <taxon>Flavobacteriales</taxon>
        <taxon>Flavobacteriaceae</taxon>
        <taxon>Flavobacterium</taxon>
    </lineage>
</organism>
<keyword evidence="1" id="KW-0732">Signal</keyword>
<reference evidence="2 3" key="1">
    <citation type="submission" date="2013-09" db="EMBL/GenBank/DDBJ databases">
        <authorList>
            <person name="Zeng Z."/>
            <person name="Chen C."/>
        </authorList>
    </citation>
    <scope>NUCLEOTIDE SEQUENCE [LARGE SCALE GENOMIC DNA]</scope>
    <source>
        <strain evidence="2 3">GH29-5</strain>
    </source>
</reference>
<accession>A0A0A2MD32</accession>
<evidence type="ECO:0000256" key="1">
    <source>
        <dbReference type="SAM" id="SignalP"/>
    </source>
</evidence>
<dbReference type="AlphaFoldDB" id="A0A0A2MD32"/>
<evidence type="ECO:0000313" key="2">
    <source>
        <dbReference type="EMBL" id="KGO90592.1"/>
    </source>
</evidence>
<feature type="chain" id="PRO_5001991235" evidence="1">
    <location>
        <begin position="21"/>
        <end position="239"/>
    </location>
</feature>
<name>A0A0A2MD32_9FLAO</name>
<feature type="signal peptide" evidence="1">
    <location>
        <begin position="1"/>
        <end position="20"/>
    </location>
</feature>
<dbReference type="eggNOG" id="ENOG502ZYAH">
    <property type="taxonomic scope" value="Bacteria"/>
</dbReference>
<dbReference type="EMBL" id="JRLW01000001">
    <property type="protein sequence ID" value="KGO90592.1"/>
    <property type="molecule type" value="Genomic_DNA"/>
</dbReference>
<keyword evidence="3" id="KW-1185">Reference proteome</keyword>
<dbReference type="RefSeq" id="WP_026979688.1">
    <property type="nucleotide sequence ID" value="NZ_AUCZ01000004.1"/>
</dbReference>